<feature type="transmembrane region" description="Helical" evidence="5">
    <location>
        <begin position="63"/>
        <end position="90"/>
    </location>
</feature>
<dbReference type="Pfam" id="PF00083">
    <property type="entry name" value="Sugar_tr"/>
    <property type="match status" value="1"/>
</dbReference>
<dbReference type="Proteomes" id="UP000015102">
    <property type="component" value="Unassembled WGS sequence"/>
</dbReference>
<organism evidence="7 8">
    <name type="scientific">Megaselia scalaris</name>
    <name type="common">Humpbacked fly</name>
    <name type="synonym">Phora scalaris</name>
    <dbReference type="NCBI Taxonomy" id="36166"/>
    <lineage>
        <taxon>Eukaryota</taxon>
        <taxon>Metazoa</taxon>
        <taxon>Ecdysozoa</taxon>
        <taxon>Arthropoda</taxon>
        <taxon>Hexapoda</taxon>
        <taxon>Insecta</taxon>
        <taxon>Pterygota</taxon>
        <taxon>Neoptera</taxon>
        <taxon>Endopterygota</taxon>
        <taxon>Diptera</taxon>
        <taxon>Brachycera</taxon>
        <taxon>Muscomorpha</taxon>
        <taxon>Platypezoidea</taxon>
        <taxon>Phoridae</taxon>
        <taxon>Megaseliini</taxon>
        <taxon>Megaselia</taxon>
    </lineage>
</organism>
<evidence type="ECO:0000313" key="7">
    <source>
        <dbReference type="EnsemblMetazoa" id="MESCA004590-PA"/>
    </source>
</evidence>
<evidence type="ECO:0000256" key="3">
    <source>
        <dbReference type="ARBA" id="ARBA00022989"/>
    </source>
</evidence>
<sequence length="96" mass="10961">FPECKNGYDYDRTWYKETIPSYEDWVCEKDLYMTNTFVVSRILELIGAFVLGQLGDSHGRQKVFFFSVVATSLGRILSIMLTSNFLWFAIGVGISG</sequence>
<evidence type="ECO:0000256" key="1">
    <source>
        <dbReference type="ARBA" id="ARBA00004141"/>
    </source>
</evidence>
<keyword evidence="2 5" id="KW-0812">Transmembrane</keyword>
<feature type="domain" description="Major facilitator superfamily (MFS) profile" evidence="6">
    <location>
        <begin position="1"/>
        <end position="96"/>
    </location>
</feature>
<dbReference type="GO" id="GO:0022857">
    <property type="term" value="F:transmembrane transporter activity"/>
    <property type="evidence" value="ECO:0007669"/>
    <property type="project" value="InterPro"/>
</dbReference>
<name>T1GM22_MEGSC</name>
<dbReference type="GO" id="GO:0016020">
    <property type="term" value="C:membrane"/>
    <property type="evidence" value="ECO:0007669"/>
    <property type="project" value="UniProtKB-SubCell"/>
</dbReference>
<evidence type="ECO:0000256" key="5">
    <source>
        <dbReference type="SAM" id="Phobius"/>
    </source>
</evidence>
<dbReference type="InterPro" id="IPR036259">
    <property type="entry name" value="MFS_trans_sf"/>
</dbReference>
<keyword evidence="8" id="KW-1185">Reference proteome</keyword>
<evidence type="ECO:0000256" key="2">
    <source>
        <dbReference type="ARBA" id="ARBA00022692"/>
    </source>
</evidence>
<dbReference type="PROSITE" id="PS50850">
    <property type="entry name" value="MFS"/>
    <property type="match status" value="1"/>
</dbReference>
<comment type="subcellular location">
    <subcellularLocation>
        <location evidence="1">Membrane</location>
        <topology evidence="1">Multi-pass membrane protein</topology>
    </subcellularLocation>
</comment>
<dbReference type="EMBL" id="CAQQ02170716">
    <property type="status" value="NOT_ANNOTATED_CDS"/>
    <property type="molecule type" value="Genomic_DNA"/>
</dbReference>
<dbReference type="EnsemblMetazoa" id="MESCA004590-RA">
    <property type="protein sequence ID" value="MESCA004590-PA"/>
    <property type="gene ID" value="MESCA004590"/>
</dbReference>
<accession>T1GM22</accession>
<evidence type="ECO:0000256" key="4">
    <source>
        <dbReference type="ARBA" id="ARBA00023136"/>
    </source>
</evidence>
<dbReference type="SUPFAM" id="SSF103473">
    <property type="entry name" value="MFS general substrate transporter"/>
    <property type="match status" value="1"/>
</dbReference>
<dbReference type="Gene3D" id="1.20.1250.20">
    <property type="entry name" value="MFS general substrate transporter like domains"/>
    <property type="match status" value="1"/>
</dbReference>
<proteinExistence type="predicted"/>
<evidence type="ECO:0000313" key="8">
    <source>
        <dbReference type="Proteomes" id="UP000015102"/>
    </source>
</evidence>
<dbReference type="InterPro" id="IPR005828">
    <property type="entry name" value="MFS_sugar_transport-like"/>
</dbReference>
<keyword evidence="3 5" id="KW-1133">Transmembrane helix</keyword>
<dbReference type="AlphaFoldDB" id="T1GM22"/>
<reference evidence="7" key="2">
    <citation type="submission" date="2015-06" db="UniProtKB">
        <authorList>
            <consortium name="EnsemblMetazoa"/>
        </authorList>
    </citation>
    <scope>IDENTIFICATION</scope>
</reference>
<reference evidence="8" key="1">
    <citation type="submission" date="2013-02" db="EMBL/GenBank/DDBJ databases">
        <authorList>
            <person name="Hughes D."/>
        </authorList>
    </citation>
    <scope>NUCLEOTIDE SEQUENCE</scope>
    <source>
        <strain>Durham</strain>
        <strain evidence="8">NC isolate 2 -- Noor lab</strain>
    </source>
</reference>
<keyword evidence="4 5" id="KW-0472">Membrane</keyword>
<protein>
    <recommendedName>
        <fullName evidence="6">Major facilitator superfamily (MFS) profile domain-containing protein</fullName>
    </recommendedName>
</protein>
<dbReference type="STRING" id="36166.T1GM22"/>
<evidence type="ECO:0000259" key="6">
    <source>
        <dbReference type="PROSITE" id="PS50850"/>
    </source>
</evidence>
<dbReference type="InterPro" id="IPR020846">
    <property type="entry name" value="MFS_dom"/>
</dbReference>
<dbReference type="HOGENOM" id="CLU_2365580_0_0_1"/>